<evidence type="ECO:0000313" key="3">
    <source>
        <dbReference type="Proteomes" id="UP001589818"/>
    </source>
</evidence>
<gene>
    <name evidence="2" type="ORF">ACFFJ8_24450</name>
</gene>
<accession>A0ABV6JF53</accession>
<organism evidence="2 3">
    <name type="scientific">Paenibacillus mendelii</name>
    <dbReference type="NCBI Taxonomy" id="206163"/>
    <lineage>
        <taxon>Bacteria</taxon>
        <taxon>Bacillati</taxon>
        <taxon>Bacillota</taxon>
        <taxon>Bacilli</taxon>
        <taxon>Bacillales</taxon>
        <taxon>Paenibacillaceae</taxon>
        <taxon>Paenibacillus</taxon>
    </lineage>
</organism>
<feature type="domain" description="DUF6298" evidence="1">
    <location>
        <begin position="80"/>
        <end position="165"/>
    </location>
</feature>
<protein>
    <submittedName>
        <fullName evidence="2">DUF6298 domain-containing protein</fullName>
    </submittedName>
</protein>
<dbReference type="Pfam" id="PF19815">
    <property type="entry name" value="DUF6298"/>
    <property type="match status" value="1"/>
</dbReference>
<dbReference type="EMBL" id="JBHLVF010000041">
    <property type="protein sequence ID" value="MFC0394497.1"/>
    <property type="molecule type" value="Genomic_DNA"/>
</dbReference>
<dbReference type="RefSeq" id="WP_204815626.1">
    <property type="nucleotide sequence ID" value="NZ_JANHOF010000001.1"/>
</dbReference>
<keyword evidence="3" id="KW-1185">Reference proteome</keyword>
<dbReference type="InterPro" id="IPR046265">
    <property type="entry name" value="DUF6298"/>
</dbReference>
<name>A0ABV6JF53_9BACL</name>
<sequence length="490" mass="55672">MSTPIRIHPDNSKLFEFRDKPLVLLCATEHYGAVMNRPFDYASYLKDARDKQQTLTRLFVLFRELQSAMNPYSTCKPESPDYIAPFARTGQGKALDGQPLYDLDQWNPEFFDRLHGFMSMASEYGIVVELVLLSNTYGPDVWALNPLNAKNNINGTEEIEWPDYMSLRHPQLRRRQLDHVRKIVEETNKYDNLIYEICNEPGGAVAADARFPVPSEVNEWQAAIARTIRDTEAGLPNKHLIVGQEAFTYTPWEQSSDLSFRGELFDTVNIHPLPNTTYGGKDYHMGEFMSKQLKLRPFRDYCLAVYGERKPLNMDEDNIASQYKDLDGWTIHRKRAWTALLSGAHYDVIDFSIINYCPAGTPQSQQHLRSWMRNLSVFVHSFDLVNARPLRSLVTGVPEHILEAVFGVEGDDIAIYLADERELNEGAGEPVQGGKLALTLPQNEYSMVFYSPVSGLYSPAVTVGGGDLILDLPEFQHDLLVRLTLTARTP</sequence>
<dbReference type="InterPro" id="IPR017853">
    <property type="entry name" value="GH"/>
</dbReference>
<evidence type="ECO:0000259" key="1">
    <source>
        <dbReference type="Pfam" id="PF19815"/>
    </source>
</evidence>
<comment type="caution">
    <text evidence="2">The sequence shown here is derived from an EMBL/GenBank/DDBJ whole genome shotgun (WGS) entry which is preliminary data.</text>
</comment>
<evidence type="ECO:0000313" key="2">
    <source>
        <dbReference type="EMBL" id="MFC0394497.1"/>
    </source>
</evidence>
<reference evidence="2 3" key="1">
    <citation type="submission" date="2024-09" db="EMBL/GenBank/DDBJ databases">
        <authorList>
            <person name="Sun Q."/>
            <person name="Mori K."/>
        </authorList>
    </citation>
    <scope>NUCLEOTIDE SEQUENCE [LARGE SCALE GENOMIC DNA]</scope>
    <source>
        <strain evidence="2 3">CCM 4839</strain>
    </source>
</reference>
<dbReference type="Gene3D" id="3.20.20.80">
    <property type="entry name" value="Glycosidases"/>
    <property type="match status" value="1"/>
</dbReference>
<dbReference type="Proteomes" id="UP001589818">
    <property type="component" value="Unassembled WGS sequence"/>
</dbReference>
<dbReference type="SUPFAM" id="SSF51445">
    <property type="entry name" value="(Trans)glycosidases"/>
    <property type="match status" value="1"/>
</dbReference>
<proteinExistence type="predicted"/>